<name>A0A9W9D8C4_9PLEO</name>
<dbReference type="AlphaFoldDB" id="A0A9W9D8C4"/>
<dbReference type="PANTHER" id="PTHR42085:SF1">
    <property type="entry name" value="F-BOX DOMAIN-CONTAINING PROTEIN"/>
    <property type="match status" value="1"/>
</dbReference>
<proteinExistence type="predicted"/>
<gene>
    <name evidence="1" type="ORF">N0V91_005348</name>
</gene>
<organism evidence="1 2">
    <name type="scientific">Didymella pomorum</name>
    <dbReference type="NCBI Taxonomy" id="749634"/>
    <lineage>
        <taxon>Eukaryota</taxon>
        <taxon>Fungi</taxon>
        <taxon>Dikarya</taxon>
        <taxon>Ascomycota</taxon>
        <taxon>Pezizomycotina</taxon>
        <taxon>Dothideomycetes</taxon>
        <taxon>Pleosporomycetidae</taxon>
        <taxon>Pleosporales</taxon>
        <taxon>Pleosporineae</taxon>
        <taxon>Didymellaceae</taxon>
        <taxon>Didymella</taxon>
    </lineage>
</organism>
<comment type="caution">
    <text evidence="1">The sequence shown here is derived from an EMBL/GenBank/DDBJ whole genome shotgun (WGS) entry which is preliminary data.</text>
</comment>
<dbReference type="PANTHER" id="PTHR42085">
    <property type="entry name" value="F-BOX DOMAIN-CONTAINING PROTEIN"/>
    <property type="match status" value="1"/>
</dbReference>
<dbReference type="EMBL" id="JAPEVA010000036">
    <property type="protein sequence ID" value="KAJ4405190.1"/>
    <property type="molecule type" value="Genomic_DNA"/>
</dbReference>
<evidence type="ECO:0000313" key="2">
    <source>
        <dbReference type="Proteomes" id="UP001140510"/>
    </source>
</evidence>
<keyword evidence="2" id="KW-1185">Reference proteome</keyword>
<evidence type="ECO:0000313" key="1">
    <source>
        <dbReference type="EMBL" id="KAJ4405190.1"/>
    </source>
</evidence>
<accession>A0A9W9D8C4</accession>
<dbReference type="Proteomes" id="UP001140510">
    <property type="component" value="Unassembled WGS sequence"/>
</dbReference>
<dbReference type="OrthoDB" id="5372935at2759"/>
<protein>
    <submittedName>
        <fullName evidence="1">Uncharacterized protein</fullName>
    </submittedName>
</protein>
<dbReference type="InterPro" id="IPR038883">
    <property type="entry name" value="AN11006-like"/>
</dbReference>
<sequence>MVKCDKWTQATAPLGILIDSYWPNPTPTRPTMIPKTDPPGTPFPFLSLTRELRDLVYFHFLPHNLSYHRPTCKAISQWHLCAEKYWPPRPCEPHPYLPLFLSNRQLRNEAQEILFRATTISLPSGRRLSWSIKRFQVDERLPLHLTLSSFPSRQVTSVTRVSREYCGVTDSYFVGAETDEACGMWARVVSDSWIVKGAFPKLRRFEVKWQTFEKHITDRFWYLVAGLDPASGETERKRKVEEVAGVFVRWLKDAVQDRDLVPPVWLKIGFECNEQVLPADKYGLKVLEDGLAAAHRVIAKKTLSRVGRDESGRQWLEGLSETRKRGRKGWCDAVVAT</sequence>
<reference evidence="1" key="1">
    <citation type="submission" date="2022-10" db="EMBL/GenBank/DDBJ databases">
        <title>Tapping the CABI collections for fungal endophytes: first genome assemblies for Collariella, Neodidymelliopsis, Ascochyta clinopodiicola, Didymella pomorum, Didymosphaeria variabile, Neocosmospora piperis and Neocucurbitaria cava.</title>
        <authorList>
            <person name="Hill R."/>
        </authorList>
    </citation>
    <scope>NUCLEOTIDE SEQUENCE</scope>
    <source>
        <strain evidence="1">IMI 355091</strain>
    </source>
</reference>